<dbReference type="GO" id="GO:0030976">
    <property type="term" value="F:thiamine pyrophosphate binding"/>
    <property type="evidence" value="ECO:0007669"/>
    <property type="project" value="InterPro"/>
</dbReference>
<evidence type="ECO:0000313" key="6">
    <source>
        <dbReference type="EMBL" id="BDR92518.1"/>
    </source>
</evidence>
<evidence type="ECO:0000313" key="7">
    <source>
        <dbReference type="EMBL" id="GGI76114.1"/>
    </source>
</evidence>
<dbReference type="GO" id="GO:0019164">
    <property type="term" value="F:pyruvate synthase activity"/>
    <property type="evidence" value="ECO:0007669"/>
    <property type="project" value="UniProtKB-ARBA"/>
</dbReference>
<sequence length="324" mass="35664">MAMKVKLAKSFFDITREEYLAPGHTACPACGALLTARLVLKAAGPDVIVVNPTGCLEVTTTIYPYTAWGVPYIHVAFENAGAVASGIEAAIKSLNKNGSLKRNTKVLVIAGDGGTYDIGLQALSGMLERGHGVLYVLYDNEAYMNTGIQRSGGTPKFARTTTMPAGTVIRGKIEKKKDIMSIVMAHHIPYAATANVAFPIDLVNKVRKALSYLNEGPAFIHVLAPCPPGWGFSDEKMIEIARLATETGYFPLYEWDRDRLIINPPSDMYMDKRLRKSLREFVKAQSRWSHVTDEEIKGLEKDIDDFLNYLWRLSMGSGVPTPYA</sequence>
<dbReference type="CDD" id="cd03376">
    <property type="entry name" value="TPP_PFOR_porB_like"/>
    <property type="match status" value="1"/>
</dbReference>
<dbReference type="Proteomes" id="UP001060771">
    <property type="component" value="Chromosome"/>
</dbReference>
<dbReference type="InterPro" id="IPR029061">
    <property type="entry name" value="THDP-binding"/>
</dbReference>
<reference evidence="7" key="1">
    <citation type="journal article" date="2014" name="Int. J. Syst. Evol. Microbiol.">
        <title>Complete genome sequence of Corynebacterium casei LMG S-19264T (=DSM 44701T), isolated from a smear-ripened cheese.</title>
        <authorList>
            <consortium name="US DOE Joint Genome Institute (JGI-PGF)"/>
            <person name="Walter F."/>
            <person name="Albersmeier A."/>
            <person name="Kalinowski J."/>
            <person name="Ruckert C."/>
        </authorList>
    </citation>
    <scope>NUCLEOTIDE SEQUENCE</scope>
    <source>
        <strain evidence="7">JCM 11219</strain>
    </source>
</reference>
<evidence type="ECO:0000256" key="3">
    <source>
        <dbReference type="ARBA" id="ARBA00023002"/>
    </source>
</evidence>
<gene>
    <name evidence="7" type="ORF">GCM10007112_11190</name>
    <name evidence="6" type="ORF">Vsou_16110</name>
</gene>
<dbReference type="Pfam" id="PF02775">
    <property type="entry name" value="TPP_enzyme_C"/>
    <property type="match status" value="1"/>
</dbReference>
<reference evidence="6" key="4">
    <citation type="journal article" date="2023" name="Microbiol. Resour. Announc.">
        <title>Complete Genome Sequence of Vulcanisaeta souniana Strain IC-059, a Hyperthermophilic Archaeon Isolated from Hot Spring Water in Japan.</title>
        <authorList>
            <person name="Kato S."/>
            <person name="Itoh T."/>
            <person name="Wu L."/>
            <person name="Ma J."/>
            <person name="Ohkuma M."/>
        </authorList>
    </citation>
    <scope>NUCLEOTIDE SEQUENCE</scope>
    <source>
        <strain evidence="6">JCM 11219</strain>
    </source>
</reference>
<dbReference type="EMBL" id="BMNM01000003">
    <property type="protein sequence ID" value="GGI76114.1"/>
    <property type="molecule type" value="Genomic_DNA"/>
</dbReference>
<dbReference type="SUPFAM" id="SSF52518">
    <property type="entry name" value="Thiamin diphosphate-binding fold (THDP-binding)"/>
    <property type="match status" value="1"/>
</dbReference>
<evidence type="ECO:0000313" key="8">
    <source>
        <dbReference type="Proteomes" id="UP000657075"/>
    </source>
</evidence>
<dbReference type="Gene3D" id="3.40.50.970">
    <property type="match status" value="2"/>
</dbReference>
<evidence type="ECO:0000313" key="9">
    <source>
        <dbReference type="Proteomes" id="UP001060771"/>
    </source>
</evidence>
<evidence type="ECO:0000259" key="5">
    <source>
        <dbReference type="Pfam" id="PF02775"/>
    </source>
</evidence>
<comment type="subunit">
    <text evidence="1">Heterodimer composed of an alpha and a beta subunit.</text>
</comment>
<reference evidence="9" key="3">
    <citation type="submission" date="2022-09" db="EMBL/GenBank/DDBJ databases">
        <title>Complete genome sequence of Vulcanisaeta souniana.</title>
        <authorList>
            <person name="Kato S."/>
            <person name="Itoh T."/>
            <person name="Ohkuma M."/>
        </authorList>
    </citation>
    <scope>NUCLEOTIDE SEQUENCE [LARGE SCALE GENOMIC DNA]</scope>
    <source>
        <strain evidence="9">JCM 11219</strain>
    </source>
</reference>
<organism evidence="7 8">
    <name type="scientific">Vulcanisaeta souniana JCM 11219</name>
    <dbReference type="NCBI Taxonomy" id="1293586"/>
    <lineage>
        <taxon>Archaea</taxon>
        <taxon>Thermoproteota</taxon>
        <taxon>Thermoprotei</taxon>
        <taxon>Thermoproteales</taxon>
        <taxon>Thermoproteaceae</taxon>
        <taxon>Vulcanisaeta</taxon>
    </lineage>
</organism>
<dbReference type="GO" id="GO:0018491">
    <property type="term" value="F:2-oxobutyrate synthase activity"/>
    <property type="evidence" value="ECO:0007669"/>
    <property type="project" value="UniProtKB-ARBA"/>
</dbReference>
<proteinExistence type="predicted"/>
<keyword evidence="3" id="KW-0560">Oxidoreductase</keyword>
<accession>A0A830EH56</accession>
<evidence type="ECO:0000256" key="4">
    <source>
        <dbReference type="ARBA" id="ARBA00048893"/>
    </source>
</evidence>
<dbReference type="GeneID" id="76207158"/>
<evidence type="ECO:0000256" key="1">
    <source>
        <dbReference type="ARBA" id="ARBA00011631"/>
    </source>
</evidence>
<protein>
    <recommendedName>
        <fullName evidence="2">2-oxoacid oxidoreductase (ferredoxin)</fullName>
        <ecNumber evidence="2">1.2.7.11</ecNumber>
    </recommendedName>
</protein>
<dbReference type="InterPro" id="IPR051479">
    <property type="entry name" value="PorB-like"/>
</dbReference>
<name>A0A830EH56_9CREN</name>
<feature type="domain" description="Thiamine pyrophosphate enzyme TPP-binding" evidence="5">
    <location>
        <begin position="53"/>
        <end position="222"/>
    </location>
</feature>
<comment type="catalytic activity">
    <reaction evidence="4">
        <text>a 2-oxocarboxylate + 2 oxidized [2Fe-2S]-[ferredoxin] + CoA = an acyl-CoA + 2 reduced [2Fe-2S]-[ferredoxin] + CO2 + H(+)</text>
        <dbReference type="Rhea" id="RHEA:42316"/>
        <dbReference type="Rhea" id="RHEA-COMP:10000"/>
        <dbReference type="Rhea" id="RHEA-COMP:10001"/>
        <dbReference type="ChEBI" id="CHEBI:15378"/>
        <dbReference type="ChEBI" id="CHEBI:16526"/>
        <dbReference type="ChEBI" id="CHEBI:33737"/>
        <dbReference type="ChEBI" id="CHEBI:33738"/>
        <dbReference type="ChEBI" id="CHEBI:35179"/>
        <dbReference type="ChEBI" id="CHEBI:57287"/>
        <dbReference type="ChEBI" id="CHEBI:58342"/>
        <dbReference type="EC" id="1.2.7.11"/>
    </reaction>
</comment>
<dbReference type="EC" id="1.2.7.11" evidence="2"/>
<keyword evidence="9" id="KW-1185">Reference proteome</keyword>
<dbReference type="InterPro" id="IPR011766">
    <property type="entry name" value="TPP_enzyme_TPP-bd"/>
</dbReference>
<evidence type="ECO:0000256" key="2">
    <source>
        <dbReference type="ARBA" id="ARBA00012691"/>
    </source>
</evidence>
<dbReference type="RefSeq" id="WP_373286821.1">
    <property type="nucleotide sequence ID" value="NZ_AP026830.1"/>
</dbReference>
<dbReference type="EMBL" id="AP026830">
    <property type="protein sequence ID" value="BDR92518.1"/>
    <property type="molecule type" value="Genomic_DNA"/>
</dbReference>
<reference evidence="7" key="2">
    <citation type="submission" date="2020-09" db="EMBL/GenBank/DDBJ databases">
        <authorList>
            <person name="Sun Q."/>
            <person name="Ohkuma M."/>
        </authorList>
    </citation>
    <scope>NUCLEOTIDE SEQUENCE</scope>
    <source>
        <strain evidence="7">JCM 11219</strain>
    </source>
</reference>
<dbReference type="Proteomes" id="UP000657075">
    <property type="component" value="Unassembled WGS sequence"/>
</dbReference>
<dbReference type="PANTHER" id="PTHR42897">
    <property type="entry name" value="PYRUVATE SYNTHASE SUBUNIT PORB"/>
    <property type="match status" value="1"/>
</dbReference>
<dbReference type="PANTHER" id="PTHR42897:SF2">
    <property type="entry name" value="PYRUVATE SYNTHASE SUBUNIT PORB"/>
    <property type="match status" value="1"/>
</dbReference>
<dbReference type="AlphaFoldDB" id="A0A830EH56"/>